<dbReference type="EMBL" id="JXTB01000031">
    <property type="protein sequence ID" value="PON73881.1"/>
    <property type="molecule type" value="Genomic_DNA"/>
</dbReference>
<keyword evidence="3" id="KW-1185">Reference proteome</keyword>
<dbReference type="Proteomes" id="UP000237105">
    <property type="component" value="Unassembled WGS sequence"/>
</dbReference>
<gene>
    <name evidence="2" type="ORF">PanWU01x14_054310</name>
</gene>
<name>A0A2P5DKQ4_PARAD</name>
<evidence type="ECO:0000256" key="1">
    <source>
        <dbReference type="SAM" id="MobiDB-lite"/>
    </source>
</evidence>
<proteinExistence type="predicted"/>
<dbReference type="AlphaFoldDB" id="A0A2P5DKQ4"/>
<sequence>MKNRITEEPQQRMAGEGRCDDEGSAVRGFGLGVDAVPGELCFGCEGKSGDKGQTARTEELMLSSTLPGQASKSVLIGKVNSDWAEVVCDNGGGLRQLRIRWRTCGRGAHGDGDSIFFLMEFRWVHDRVVVEATRRSELLDPGLVLDSRKQATCERRASRGDDGEL</sequence>
<organism evidence="2 3">
    <name type="scientific">Parasponia andersonii</name>
    <name type="common">Sponia andersonii</name>
    <dbReference type="NCBI Taxonomy" id="3476"/>
    <lineage>
        <taxon>Eukaryota</taxon>
        <taxon>Viridiplantae</taxon>
        <taxon>Streptophyta</taxon>
        <taxon>Embryophyta</taxon>
        <taxon>Tracheophyta</taxon>
        <taxon>Spermatophyta</taxon>
        <taxon>Magnoliopsida</taxon>
        <taxon>eudicotyledons</taxon>
        <taxon>Gunneridae</taxon>
        <taxon>Pentapetalae</taxon>
        <taxon>rosids</taxon>
        <taxon>fabids</taxon>
        <taxon>Rosales</taxon>
        <taxon>Cannabaceae</taxon>
        <taxon>Parasponia</taxon>
    </lineage>
</organism>
<protein>
    <submittedName>
        <fullName evidence="2">Uncharacterized protein</fullName>
    </submittedName>
</protein>
<comment type="caution">
    <text evidence="2">The sequence shown here is derived from an EMBL/GenBank/DDBJ whole genome shotgun (WGS) entry which is preliminary data.</text>
</comment>
<feature type="region of interest" description="Disordered" evidence="1">
    <location>
        <begin position="1"/>
        <end position="20"/>
    </location>
</feature>
<reference evidence="3" key="1">
    <citation type="submission" date="2016-06" db="EMBL/GenBank/DDBJ databases">
        <title>Parallel loss of symbiosis genes in relatives of nitrogen-fixing non-legume Parasponia.</title>
        <authorList>
            <person name="Van Velzen R."/>
            <person name="Holmer R."/>
            <person name="Bu F."/>
            <person name="Rutten L."/>
            <person name="Van Zeijl A."/>
            <person name="Liu W."/>
            <person name="Santuari L."/>
            <person name="Cao Q."/>
            <person name="Sharma T."/>
            <person name="Shen D."/>
            <person name="Roswanjaya Y."/>
            <person name="Wardhani T."/>
            <person name="Kalhor M.S."/>
            <person name="Jansen J."/>
            <person name="Van den Hoogen J."/>
            <person name="Gungor B."/>
            <person name="Hartog M."/>
            <person name="Hontelez J."/>
            <person name="Verver J."/>
            <person name="Yang W.-C."/>
            <person name="Schijlen E."/>
            <person name="Repin R."/>
            <person name="Schilthuizen M."/>
            <person name="Schranz E."/>
            <person name="Heidstra R."/>
            <person name="Miyata K."/>
            <person name="Fedorova E."/>
            <person name="Kohlen W."/>
            <person name="Bisseling T."/>
            <person name="Smit S."/>
            <person name="Geurts R."/>
        </authorList>
    </citation>
    <scope>NUCLEOTIDE SEQUENCE [LARGE SCALE GENOMIC DNA]</scope>
    <source>
        <strain evidence="3">cv. WU1-14</strain>
    </source>
</reference>
<accession>A0A2P5DKQ4</accession>
<evidence type="ECO:0000313" key="2">
    <source>
        <dbReference type="EMBL" id="PON73881.1"/>
    </source>
</evidence>
<evidence type="ECO:0000313" key="3">
    <source>
        <dbReference type="Proteomes" id="UP000237105"/>
    </source>
</evidence>